<dbReference type="HOGENOM" id="CLU_016717_1_0_1"/>
<evidence type="ECO:0000313" key="1">
    <source>
        <dbReference type="EMBL" id="ESO98784.1"/>
    </source>
</evidence>
<keyword evidence="2" id="KW-1185">Reference proteome</keyword>
<protein>
    <submittedName>
        <fullName evidence="1">Uncharacterized protein</fullName>
    </submittedName>
</protein>
<dbReference type="EMBL" id="KB201205">
    <property type="protein sequence ID" value="ESO98784.1"/>
    <property type="molecule type" value="Genomic_DNA"/>
</dbReference>
<dbReference type="KEGG" id="lgi:LOTGIDRAFT_158730"/>
<sequence>MPDQNDHCLLFTQTQLPASPIDSGKRKDLSEAYFGLKADVSNDGSFVVSYVSKIWLNSAPPFFIINGTKYSALDGSLKFIGITNSTGNTDNFGVWEARDIHYLADKMSVIASVKNYPYGIVTFSVKYIEAADSTAAPDVNQIICGFPGFKLQGARDDLGFLAYGGHYSGDTDKTIGRWNNDAKIPGGLEGSGPLAVFDKDGNTLLTTPLDNFMSISTWKDDVNNFVYWGIMGGVDQVPANFKYQVMMNYNTGINMAIASWGLIIQLYYNNTKQAEVTPDKDITTRYLGYWTDDGTFYNKAPITGQNYESTILSIQNEAITKTKLPYTYFQIDNWWCIKTGNKVKQWAGDPTTLPDGMSSLENKTQSKFLMYSGVWSSDNVYAKQNGGKYNFIIEGDTAVPDDPMFWDDLFSNAAEWGLVTYDQDGLDETLMNLNATKTDLNLASRWLNEMGSAAARYNISILYSDGYPRHLLQSIVNPAVTQTRVSPDYGKNKDQWKIGISSIFADALNLAPNKDSFRTIKKSSDFEEPHPELELVVSVLSRGPVGNGDGLGMVNKTVLSKCCGKDGRILRAQHPAKAIDAQIMQTAFQDGSGPDGEVWSTFTQISSVGFENAKYGVVFAAGQTKPFDITPKNTHLDYDFPKSKIYRWNAPYEQYDFNIGSKFTLTNCTLDNFCLYFTAPVIEFDGQEVVILGETDKWIHMPHQRVRQITKQATQLKMEIDGSPGEEIEIWITVNGKIAALATRADATGYAHFIYERYHDNAGDTKYLFSFSNYLITLFCICVFKYFS</sequence>
<proteinExistence type="predicted"/>
<dbReference type="OrthoDB" id="6156660at2759"/>
<dbReference type="Proteomes" id="UP000030746">
    <property type="component" value="Unassembled WGS sequence"/>
</dbReference>
<dbReference type="OMA" id="NAITIGP"/>
<organism evidence="1 2">
    <name type="scientific">Lottia gigantea</name>
    <name type="common">Giant owl limpet</name>
    <dbReference type="NCBI Taxonomy" id="225164"/>
    <lineage>
        <taxon>Eukaryota</taxon>
        <taxon>Metazoa</taxon>
        <taxon>Spiralia</taxon>
        <taxon>Lophotrochozoa</taxon>
        <taxon>Mollusca</taxon>
        <taxon>Gastropoda</taxon>
        <taxon>Patellogastropoda</taxon>
        <taxon>Lottioidea</taxon>
        <taxon>Lottiidae</taxon>
        <taxon>Lottia</taxon>
    </lineage>
</organism>
<dbReference type="RefSeq" id="XP_009050420.1">
    <property type="nucleotide sequence ID" value="XM_009052172.1"/>
</dbReference>
<reference evidence="1 2" key="1">
    <citation type="journal article" date="2013" name="Nature">
        <title>Insights into bilaterian evolution from three spiralian genomes.</title>
        <authorList>
            <person name="Simakov O."/>
            <person name="Marletaz F."/>
            <person name="Cho S.J."/>
            <person name="Edsinger-Gonzales E."/>
            <person name="Havlak P."/>
            <person name="Hellsten U."/>
            <person name="Kuo D.H."/>
            <person name="Larsson T."/>
            <person name="Lv J."/>
            <person name="Arendt D."/>
            <person name="Savage R."/>
            <person name="Osoegawa K."/>
            <person name="de Jong P."/>
            <person name="Grimwood J."/>
            <person name="Chapman J.A."/>
            <person name="Shapiro H."/>
            <person name="Aerts A."/>
            <person name="Otillar R.P."/>
            <person name="Terry A.Y."/>
            <person name="Boore J.L."/>
            <person name="Grigoriev I.V."/>
            <person name="Lindberg D.R."/>
            <person name="Seaver E.C."/>
            <person name="Weisblat D.A."/>
            <person name="Putnam N.H."/>
            <person name="Rokhsar D.S."/>
        </authorList>
    </citation>
    <scope>NUCLEOTIDE SEQUENCE [LARGE SCALE GENOMIC DNA]</scope>
</reference>
<dbReference type="InterPro" id="IPR013785">
    <property type="entry name" value="Aldolase_TIM"/>
</dbReference>
<dbReference type="CTD" id="20237857"/>
<accession>V4CAF4</accession>
<dbReference type="STRING" id="225164.V4CAF4"/>
<gene>
    <name evidence="1" type="ORF">LOTGIDRAFT_158730</name>
</gene>
<dbReference type="GeneID" id="20237857"/>
<name>V4CAF4_LOTGI</name>
<dbReference type="AlphaFoldDB" id="V4CAF4"/>
<dbReference type="SUPFAM" id="SSF51445">
    <property type="entry name" value="(Trans)glycosidases"/>
    <property type="match status" value="1"/>
</dbReference>
<dbReference type="InterPro" id="IPR017853">
    <property type="entry name" value="GH"/>
</dbReference>
<evidence type="ECO:0000313" key="2">
    <source>
        <dbReference type="Proteomes" id="UP000030746"/>
    </source>
</evidence>
<dbReference type="Gene3D" id="3.20.20.70">
    <property type="entry name" value="Aldolase class I"/>
    <property type="match status" value="1"/>
</dbReference>